<name>A0ABR2L0W3_9EUKA</name>
<comment type="caution">
    <text evidence="1">The sequence shown here is derived from an EMBL/GenBank/DDBJ whole genome shotgun (WGS) entry which is preliminary data.</text>
</comment>
<gene>
    <name evidence="1" type="ORF">M9Y10_014225</name>
</gene>
<accession>A0ABR2L0W3</accession>
<dbReference type="InterPro" id="IPR036300">
    <property type="entry name" value="MIR_dom_sf"/>
</dbReference>
<dbReference type="Gene3D" id="2.80.10.50">
    <property type="match status" value="1"/>
</dbReference>
<evidence type="ECO:0000313" key="2">
    <source>
        <dbReference type="Proteomes" id="UP001470230"/>
    </source>
</evidence>
<organism evidence="1 2">
    <name type="scientific">Tritrichomonas musculus</name>
    <dbReference type="NCBI Taxonomy" id="1915356"/>
    <lineage>
        <taxon>Eukaryota</taxon>
        <taxon>Metamonada</taxon>
        <taxon>Parabasalia</taxon>
        <taxon>Tritrichomonadida</taxon>
        <taxon>Tritrichomonadidae</taxon>
        <taxon>Tritrichomonas</taxon>
    </lineage>
</organism>
<protein>
    <recommendedName>
        <fullName evidence="3">Ricin B lectin domain-containing protein</fullName>
    </recommendedName>
</protein>
<dbReference type="Proteomes" id="UP001470230">
    <property type="component" value="Unassembled WGS sequence"/>
</dbReference>
<sequence>MFLILPFIISSQNIVYGSIVQLKNIGTKNRIGATLNIGSKTFNQPIVYSSRPPYDEQWLWSIEPDSDATFIEDNLTRTPVKCGSIVTLFNSVNKVYLSARKSKKGQILINSTIIDQGSENQWLIKCPKGRENWEQMMHVQLQNLRYRCYLTTYFKSKIASNFYPVTCQNISSYSVWKVSEGIFLSGEYDKVSDESPELTNSAKQTEL</sequence>
<dbReference type="PANTHER" id="PTHR46809:SF2">
    <property type="entry name" value="GH21273P"/>
    <property type="match status" value="1"/>
</dbReference>
<dbReference type="SUPFAM" id="SSF82109">
    <property type="entry name" value="MIR domain"/>
    <property type="match status" value="1"/>
</dbReference>
<evidence type="ECO:0000313" key="1">
    <source>
        <dbReference type="EMBL" id="KAK8896327.1"/>
    </source>
</evidence>
<dbReference type="EMBL" id="JAPFFF010000002">
    <property type="protein sequence ID" value="KAK8896327.1"/>
    <property type="molecule type" value="Genomic_DNA"/>
</dbReference>
<proteinExistence type="predicted"/>
<evidence type="ECO:0008006" key="3">
    <source>
        <dbReference type="Google" id="ProtNLM"/>
    </source>
</evidence>
<dbReference type="PANTHER" id="PTHR46809">
    <property type="entry name" value="STROMAL CELL-DERIVED FACTOR 2-LIKE PROTEIN"/>
    <property type="match status" value="1"/>
</dbReference>
<keyword evidence="2" id="KW-1185">Reference proteome</keyword>
<reference evidence="1 2" key="1">
    <citation type="submission" date="2024-04" db="EMBL/GenBank/DDBJ databases">
        <title>Tritrichomonas musculus Genome.</title>
        <authorList>
            <person name="Alves-Ferreira E."/>
            <person name="Grigg M."/>
            <person name="Lorenzi H."/>
            <person name="Galac M."/>
        </authorList>
    </citation>
    <scope>NUCLEOTIDE SEQUENCE [LARGE SCALE GENOMIC DNA]</scope>
    <source>
        <strain evidence="1 2">EAF2021</strain>
    </source>
</reference>